<feature type="transmembrane region" description="Helical" evidence="1">
    <location>
        <begin position="232"/>
        <end position="253"/>
    </location>
</feature>
<keyword evidence="1" id="KW-0812">Transmembrane</keyword>
<dbReference type="AlphaFoldDB" id="A0A521AJT7"/>
<dbReference type="Proteomes" id="UP000316030">
    <property type="component" value="Unassembled WGS sequence"/>
</dbReference>
<dbReference type="EMBL" id="FXTO01000001">
    <property type="protein sequence ID" value="SMO35063.1"/>
    <property type="molecule type" value="Genomic_DNA"/>
</dbReference>
<feature type="transmembrane region" description="Helical" evidence="1">
    <location>
        <begin position="41"/>
        <end position="61"/>
    </location>
</feature>
<keyword evidence="3" id="KW-1185">Reference proteome</keyword>
<protein>
    <submittedName>
        <fullName evidence="2">Uncharacterized protein</fullName>
    </submittedName>
</protein>
<keyword evidence="1" id="KW-1133">Transmembrane helix</keyword>
<feature type="transmembrane region" description="Helical" evidence="1">
    <location>
        <begin position="106"/>
        <end position="124"/>
    </location>
</feature>
<keyword evidence="1" id="KW-0472">Membrane</keyword>
<accession>A0A521AJT7</accession>
<evidence type="ECO:0000313" key="2">
    <source>
        <dbReference type="EMBL" id="SMO35063.1"/>
    </source>
</evidence>
<feature type="transmembrane region" description="Helical" evidence="1">
    <location>
        <begin position="265"/>
        <end position="289"/>
    </location>
</feature>
<name>A0A521AJT7_9RHOB</name>
<sequence length="311" mass="34637">MGNIEAYRHKERDQVGHRARHRIATGQFEGIETVIERFVGAVFRAFLVAVLVALPSVFLPGTLSDSLALLMILTSAAAILTFLEYNSEFPSMVEFRYAPPFNRLRFGAVFLLVMVLTIIARGKIHPTELSQGLTAIGRLLGNTIDFPYSPVRLIVLMMPVNAPKELISDVRSAAGLAYFVSLVMMFIFILYVRFLGWPARNGAFNVWINLPVFDPTRGDVLSRLYRDARVNIALGFLLPFLIPAIVKLASTLVDPISLAHSQTLIWTMTAWALVPASMIMRGIAIGRVADMIEEKRRRAYAEAEEQGLQAT</sequence>
<reference evidence="2 3" key="1">
    <citation type="submission" date="2017-05" db="EMBL/GenBank/DDBJ databases">
        <authorList>
            <person name="Varghese N."/>
            <person name="Submissions S."/>
        </authorList>
    </citation>
    <scope>NUCLEOTIDE SEQUENCE [LARGE SCALE GENOMIC DNA]</scope>
    <source>
        <strain evidence="2 3">DSM 29506</strain>
    </source>
</reference>
<feature type="transmembrane region" description="Helical" evidence="1">
    <location>
        <begin position="173"/>
        <end position="192"/>
    </location>
</feature>
<gene>
    <name evidence="2" type="ORF">SAMN06265173_101207</name>
</gene>
<proteinExistence type="predicted"/>
<evidence type="ECO:0000256" key="1">
    <source>
        <dbReference type="SAM" id="Phobius"/>
    </source>
</evidence>
<feature type="transmembrane region" description="Helical" evidence="1">
    <location>
        <begin position="67"/>
        <end position="85"/>
    </location>
</feature>
<organism evidence="2 3">
    <name type="scientific">Thalassovita litoralis</name>
    <dbReference type="NCBI Taxonomy" id="1010611"/>
    <lineage>
        <taxon>Bacteria</taxon>
        <taxon>Pseudomonadati</taxon>
        <taxon>Pseudomonadota</taxon>
        <taxon>Alphaproteobacteria</taxon>
        <taxon>Rhodobacterales</taxon>
        <taxon>Roseobacteraceae</taxon>
        <taxon>Thalassovita</taxon>
    </lineage>
</organism>
<evidence type="ECO:0000313" key="3">
    <source>
        <dbReference type="Proteomes" id="UP000316030"/>
    </source>
</evidence>